<reference evidence="11 12" key="1">
    <citation type="submission" date="2020-12" db="EMBL/GenBank/DDBJ databases">
        <title>Metabolic potential, ecology and presence of endohyphal bacteria is reflected in genomic diversity of Mucoromycotina.</title>
        <authorList>
            <person name="Muszewska A."/>
            <person name="Okrasinska A."/>
            <person name="Steczkiewicz K."/>
            <person name="Drgas O."/>
            <person name="Orlowska M."/>
            <person name="Perlinska-Lenart U."/>
            <person name="Aleksandrzak-Piekarczyk T."/>
            <person name="Szatraj K."/>
            <person name="Zielenkiewicz U."/>
            <person name="Pilsyk S."/>
            <person name="Malc E."/>
            <person name="Mieczkowski P."/>
            <person name="Kruszewska J.S."/>
            <person name="Biernat P."/>
            <person name="Pawlowska J."/>
        </authorList>
    </citation>
    <scope>NUCLEOTIDE SEQUENCE [LARGE SCALE GENOMIC DNA]</scope>
    <source>
        <strain evidence="11 12">CBS 142.35</strain>
    </source>
</reference>
<feature type="region of interest" description="Disordered" evidence="9">
    <location>
        <begin position="369"/>
        <end position="486"/>
    </location>
</feature>
<proteinExistence type="inferred from homology"/>
<keyword evidence="3" id="KW-0963">Cytoplasm</keyword>
<keyword evidence="4 7" id="KW-0853">WD repeat</keyword>
<feature type="compositionally biased region" description="Basic and acidic residues" evidence="9">
    <location>
        <begin position="924"/>
        <end position="939"/>
    </location>
</feature>
<accession>A0A8H7VTW4</accession>
<evidence type="ECO:0000313" key="12">
    <source>
        <dbReference type="Proteomes" id="UP000646827"/>
    </source>
</evidence>
<dbReference type="InterPro" id="IPR001680">
    <property type="entry name" value="WD40_rpt"/>
</dbReference>
<dbReference type="SUPFAM" id="SSF50978">
    <property type="entry name" value="WD40 repeat-like"/>
    <property type="match status" value="2"/>
</dbReference>
<dbReference type="Pfam" id="PF16300">
    <property type="entry name" value="WD40_4"/>
    <property type="match status" value="2"/>
</dbReference>
<dbReference type="InterPro" id="IPR015048">
    <property type="entry name" value="DUF1899"/>
</dbReference>
<evidence type="ECO:0000256" key="2">
    <source>
        <dbReference type="ARBA" id="ARBA00009482"/>
    </source>
</evidence>
<comment type="caution">
    <text evidence="11">The sequence shown here is derived from an EMBL/GenBank/DDBJ whole genome shotgun (WGS) entry which is preliminary data.</text>
</comment>
<dbReference type="PROSITE" id="PS00678">
    <property type="entry name" value="WD_REPEATS_1"/>
    <property type="match status" value="1"/>
</dbReference>
<feature type="compositionally biased region" description="Basic and acidic residues" evidence="9">
    <location>
        <begin position="461"/>
        <end position="471"/>
    </location>
</feature>
<keyword evidence="5 8" id="KW-0677">Repeat</keyword>
<feature type="domain" description="DUF1899" evidence="10">
    <location>
        <begin position="488"/>
        <end position="552"/>
    </location>
</feature>
<dbReference type="OrthoDB" id="347435at2759"/>
<dbReference type="PANTHER" id="PTHR10856:SF20">
    <property type="entry name" value="CORONIN-7"/>
    <property type="match status" value="1"/>
</dbReference>
<sequence length="956" mass="106417">QWYADVPVTTTSSSDKAQLIKASRTSLAIKWSGSGSIGLLPLDKPGKTCSNEARVFHAHGAPVSDWEFSPFHDDLLATGAEDGMVKLWNIGNKDEPSCLSTFSIPSRRVDIVSFHPTADQIITTLGNEGKKVCVWDVNKNEKAMFEMTTSKESFHSFSWKSDGSLLSTTGKDSITVWDPRATEQHVLTGHGHEGIKGSRVVWLGDSNYLFTVGQSKFRSREYGLWDSRNLSTPLKKASLDQSTGIMLPLYDEDTETMYLIGRGDTTIRSMQISDLITRPTMDENMACGTMTSIYGATLMRKQSLHVMQAEIARVLTVVENAIMPVSFEVPRKQYLDFHADLFPDTKGNVPGLTASEWLAGENKLVEKVSLDPTKSKNNPITTSSNGCQSTTVTKETSSTSVAEDTTPNTTNNVDNKTEKTLSSSTTTKEQTPSESSTTPIAPSSPSSSNKKEDNLTITHSNHHEENNKKEQEEEESSKPKKKLPHYGSAHASAFKYISGKLYHPSTHYDDLHGLSIDKSGNFDLIQASTELMGVPMSGAGGRVGIIPINQPGRLPTHIPSVLCGSNVTNFKFDPFDPRVLATVSEDNCIRLWRIPENGLEEDTSDAFMTLKDSSMDKPSQIEFHPNANHVLMSVSNDLGKPSIRIWDLDTQQVQLKYSTGSNQGILYCAWSPDGKKLAIHGKDKQLRILDARSGDILAHTKSHEGIRPSRIVWLDATRIASAGFGLGSMREILIFDMDNMSKPILKKSIDVSPSVMSVYYDPDCDILYVAGRGDRIIHTFAAKELEPLAKIEGTTLQQSLVFMPKRLCNIKETEIARFYRLTPTSIEPYGARIPRARPEYFQDDIFIDTPDYEHAAQDAKSWFNGEDKELNRISLQPKDMMALSDAPPPPQAARSKAKFEMGKKMVSDDERRQNLMNRMFSSAKRVDEEEEEKLKKDQENQIPEEDKEVAEDEWDD</sequence>
<evidence type="ECO:0000256" key="5">
    <source>
        <dbReference type="ARBA" id="ARBA00022737"/>
    </source>
</evidence>
<dbReference type="AlphaFoldDB" id="A0A8H7VTW4"/>
<dbReference type="SMART" id="SM01167">
    <property type="entry name" value="DUF1900"/>
    <property type="match status" value="2"/>
</dbReference>
<dbReference type="EMBL" id="JAEPRB010000012">
    <property type="protein sequence ID" value="KAG2226914.1"/>
    <property type="molecule type" value="Genomic_DNA"/>
</dbReference>
<dbReference type="InterPro" id="IPR024977">
    <property type="entry name" value="Apc4-like_WD40_dom"/>
</dbReference>
<dbReference type="SMART" id="SM00320">
    <property type="entry name" value="WD40"/>
    <property type="match status" value="8"/>
</dbReference>
<evidence type="ECO:0000256" key="1">
    <source>
        <dbReference type="ARBA" id="ARBA00004496"/>
    </source>
</evidence>
<feature type="domain" description="DUF1899" evidence="10">
    <location>
        <begin position="1"/>
        <end position="46"/>
    </location>
</feature>
<dbReference type="InterPro" id="IPR015505">
    <property type="entry name" value="Coronin"/>
</dbReference>
<feature type="region of interest" description="Disordered" evidence="9">
    <location>
        <begin position="882"/>
        <end position="956"/>
    </location>
</feature>
<feature type="compositionally biased region" description="Polar residues" evidence="9">
    <location>
        <begin position="375"/>
        <end position="388"/>
    </location>
</feature>
<organism evidence="11 12">
    <name type="scientific">Circinella minor</name>
    <dbReference type="NCBI Taxonomy" id="1195481"/>
    <lineage>
        <taxon>Eukaryota</taxon>
        <taxon>Fungi</taxon>
        <taxon>Fungi incertae sedis</taxon>
        <taxon>Mucoromycota</taxon>
        <taxon>Mucoromycotina</taxon>
        <taxon>Mucoromycetes</taxon>
        <taxon>Mucorales</taxon>
        <taxon>Lichtheimiaceae</taxon>
        <taxon>Circinella</taxon>
    </lineage>
</organism>
<name>A0A8H7VTW4_9FUNG</name>
<dbReference type="Pfam" id="PF00400">
    <property type="entry name" value="WD40"/>
    <property type="match status" value="2"/>
</dbReference>
<keyword evidence="6" id="KW-0009">Actin-binding</keyword>
<evidence type="ECO:0000256" key="9">
    <source>
        <dbReference type="SAM" id="MobiDB-lite"/>
    </source>
</evidence>
<keyword evidence="12" id="KW-1185">Reference proteome</keyword>
<dbReference type="PROSITE" id="PS50082">
    <property type="entry name" value="WD_REPEATS_2"/>
    <property type="match status" value="1"/>
</dbReference>
<feature type="compositionally biased region" description="Low complexity" evidence="9">
    <location>
        <begin position="389"/>
        <end position="448"/>
    </location>
</feature>
<gene>
    <name evidence="11" type="ORF">INT45_010193</name>
</gene>
<dbReference type="InterPro" id="IPR036322">
    <property type="entry name" value="WD40_repeat_dom_sf"/>
</dbReference>
<evidence type="ECO:0000256" key="7">
    <source>
        <dbReference type="PROSITE-ProRule" id="PRU00221"/>
    </source>
</evidence>
<dbReference type="Gene3D" id="2.130.10.10">
    <property type="entry name" value="YVTN repeat-like/Quinoprotein amine dehydrogenase"/>
    <property type="match status" value="2"/>
</dbReference>
<feature type="compositionally biased region" description="Basic and acidic residues" evidence="9">
    <location>
        <begin position="897"/>
        <end position="913"/>
    </location>
</feature>
<dbReference type="SMART" id="SM01166">
    <property type="entry name" value="DUF1899"/>
    <property type="match status" value="2"/>
</dbReference>
<protein>
    <recommendedName>
        <fullName evidence="8">Coronin</fullName>
    </recommendedName>
</protein>
<dbReference type="GO" id="GO:0003779">
    <property type="term" value="F:actin binding"/>
    <property type="evidence" value="ECO:0007669"/>
    <property type="project" value="UniProtKB-KW"/>
</dbReference>
<feature type="non-terminal residue" evidence="11">
    <location>
        <position position="1"/>
    </location>
</feature>
<dbReference type="InterPro" id="IPR015943">
    <property type="entry name" value="WD40/YVTN_repeat-like_dom_sf"/>
</dbReference>
<dbReference type="PROSITE" id="PS50294">
    <property type="entry name" value="WD_REPEATS_REGION"/>
    <property type="match status" value="1"/>
</dbReference>
<dbReference type="PANTHER" id="PTHR10856">
    <property type="entry name" value="CORONIN"/>
    <property type="match status" value="1"/>
</dbReference>
<comment type="similarity">
    <text evidence="2 8">Belongs to the WD repeat coronin family.</text>
</comment>
<feature type="repeat" description="WD" evidence="7">
    <location>
        <begin position="56"/>
        <end position="90"/>
    </location>
</feature>
<evidence type="ECO:0000259" key="10">
    <source>
        <dbReference type="SMART" id="SM01166"/>
    </source>
</evidence>
<evidence type="ECO:0000256" key="8">
    <source>
        <dbReference type="RuleBase" id="RU280818"/>
    </source>
</evidence>
<evidence type="ECO:0000313" key="11">
    <source>
        <dbReference type="EMBL" id="KAG2226914.1"/>
    </source>
</evidence>
<evidence type="ECO:0000256" key="4">
    <source>
        <dbReference type="ARBA" id="ARBA00022574"/>
    </source>
</evidence>
<evidence type="ECO:0000256" key="3">
    <source>
        <dbReference type="ARBA" id="ARBA00022490"/>
    </source>
</evidence>
<dbReference type="GO" id="GO:0005737">
    <property type="term" value="C:cytoplasm"/>
    <property type="evidence" value="ECO:0007669"/>
    <property type="project" value="UniProtKB-SubCell"/>
</dbReference>
<dbReference type="Pfam" id="PF08953">
    <property type="entry name" value="DUF1899"/>
    <property type="match status" value="2"/>
</dbReference>
<dbReference type="InterPro" id="IPR019775">
    <property type="entry name" value="WD40_repeat_CS"/>
</dbReference>
<dbReference type="Pfam" id="PF12894">
    <property type="entry name" value="ANAPC4_WD40"/>
    <property type="match status" value="1"/>
</dbReference>
<comment type="subcellular location">
    <subcellularLocation>
        <location evidence="1">Cytoplasm</location>
    </subcellularLocation>
</comment>
<evidence type="ECO:0000256" key="6">
    <source>
        <dbReference type="ARBA" id="ARBA00023203"/>
    </source>
</evidence>
<feature type="compositionally biased region" description="Acidic residues" evidence="9">
    <location>
        <begin position="942"/>
        <end position="956"/>
    </location>
</feature>
<dbReference type="Proteomes" id="UP000646827">
    <property type="component" value="Unassembled WGS sequence"/>
</dbReference>